<dbReference type="AlphaFoldDB" id="L2F633"/>
<name>L2F633_9GAMM</name>
<dbReference type="Pfam" id="PF00144">
    <property type="entry name" value="Beta-lactamase"/>
    <property type="match status" value="1"/>
</dbReference>
<gene>
    <name evidence="3" type="ORF">MOMA_07386</name>
</gene>
<feature type="region of interest" description="Disordered" evidence="1">
    <location>
        <begin position="263"/>
        <end position="285"/>
    </location>
</feature>
<protein>
    <submittedName>
        <fullName evidence="3">Beta-lactamase</fullName>
    </submittedName>
</protein>
<dbReference type="Proteomes" id="UP000023795">
    <property type="component" value="Unassembled WGS sequence"/>
</dbReference>
<evidence type="ECO:0000313" key="4">
    <source>
        <dbReference type="Proteomes" id="UP000023795"/>
    </source>
</evidence>
<evidence type="ECO:0000256" key="1">
    <source>
        <dbReference type="SAM" id="MobiDB-lite"/>
    </source>
</evidence>
<dbReference type="InterPro" id="IPR012338">
    <property type="entry name" value="Beta-lactam/transpept-like"/>
</dbReference>
<organism evidence="3 4">
    <name type="scientific">Moraxella macacae 0408225</name>
    <dbReference type="NCBI Taxonomy" id="1230338"/>
    <lineage>
        <taxon>Bacteria</taxon>
        <taxon>Pseudomonadati</taxon>
        <taxon>Pseudomonadota</taxon>
        <taxon>Gammaproteobacteria</taxon>
        <taxon>Moraxellales</taxon>
        <taxon>Moraxellaceae</taxon>
        <taxon>Moraxella</taxon>
    </lineage>
</organism>
<evidence type="ECO:0000313" key="3">
    <source>
        <dbReference type="EMBL" id="ELA08365.1"/>
    </source>
</evidence>
<dbReference type="EMBL" id="ANIN01000002">
    <property type="protein sequence ID" value="ELA08365.1"/>
    <property type="molecule type" value="Genomic_DNA"/>
</dbReference>
<dbReference type="PANTHER" id="PTHR43319">
    <property type="entry name" value="BETA-LACTAMASE-RELATED"/>
    <property type="match status" value="1"/>
</dbReference>
<dbReference type="InterPro" id="IPR052907">
    <property type="entry name" value="Beta-lactamase/esterase"/>
</dbReference>
<dbReference type="OrthoDB" id="5705574at2"/>
<dbReference type="SUPFAM" id="SSF56601">
    <property type="entry name" value="beta-lactamase/transpeptidase-like"/>
    <property type="match status" value="1"/>
</dbReference>
<accession>L2F633</accession>
<dbReference type="InterPro" id="IPR001466">
    <property type="entry name" value="Beta-lactam-related"/>
</dbReference>
<reference evidence="3 4" key="1">
    <citation type="journal article" date="2013" name="Genome Announc.">
        <title>Genome Sequence of Moraxella macacae 0408225, a Novel Bacterial Species Isolated from a Cynomolgus Macaque with Epistaxis.</title>
        <authorList>
            <person name="Ladner J.T."/>
            <person name="Whitehouse C.A."/>
            <person name="Koroleva G.I."/>
            <person name="Palacios G.F."/>
        </authorList>
    </citation>
    <scope>NUCLEOTIDE SEQUENCE [LARGE SCALE GENOMIC DNA]</scope>
    <source>
        <strain evidence="3 4">0408225</strain>
    </source>
</reference>
<comment type="caution">
    <text evidence="3">The sequence shown here is derived from an EMBL/GenBank/DDBJ whole genome shotgun (WGS) entry which is preliminary data.</text>
</comment>
<feature type="compositionally biased region" description="Polar residues" evidence="1">
    <location>
        <begin position="263"/>
        <end position="279"/>
    </location>
</feature>
<dbReference type="PATRIC" id="fig|1230338.3.peg.1574"/>
<dbReference type="RefSeq" id="WP_009501918.1">
    <property type="nucleotide sequence ID" value="NZ_ANIN01000002.1"/>
</dbReference>
<dbReference type="PANTHER" id="PTHR43319:SF3">
    <property type="entry name" value="BETA-LACTAMASE-RELATED DOMAIN-CONTAINING PROTEIN"/>
    <property type="match status" value="1"/>
</dbReference>
<keyword evidence="4" id="KW-1185">Reference proteome</keyword>
<sequence length="451" mass="50602">MDYQQINATLSDILAKFDLNQPPGGGSLTIFHQGKLVTDLAFGVTHQITQPKWTSHTLSLNYSTGKGVLVMLIHILVNKGLLDYDTPISQYWQAFASQGKQNITLRHVLSHEAGLIDINSVTKITDDVQDWQAMLHKVAHMPVYAKKLASQNEKFVAYSALVSGWVLGGLIEIITHMPLQQALDTFLTEPLGIKDQVFFALPADKNNQIAIPKRVALQQQNLNSIEKLTRTKPTLAADDDATLDFLASLDCYPCWQKIYQQKNSTNADNRSTDNPNTNNHSKKRLNSQEINQLYFNIRGIDMADYKASLVPKDSRHFDYYQPHILQSKVPAANVIASGYAMAKIYNTLLHSQKTDTGLISPPIFAQLTSIQNQQVDKVMPAQMNWRLGYHRIFSVCHDTADGFGHTGYNGSMAWCDPARGLAVAFVHNYDVTMLTDVRQFIINETVLNLFH</sequence>
<evidence type="ECO:0000259" key="2">
    <source>
        <dbReference type="Pfam" id="PF00144"/>
    </source>
</evidence>
<dbReference type="STRING" id="1230338.MOMA_07386"/>
<proteinExistence type="predicted"/>
<feature type="domain" description="Beta-lactamase-related" evidence="2">
    <location>
        <begin position="25"/>
        <end position="432"/>
    </location>
</feature>
<dbReference type="eggNOG" id="COG1680">
    <property type="taxonomic scope" value="Bacteria"/>
</dbReference>
<dbReference type="Gene3D" id="3.40.710.10">
    <property type="entry name" value="DD-peptidase/beta-lactamase superfamily"/>
    <property type="match status" value="2"/>
</dbReference>